<feature type="transmembrane region" description="Helical" evidence="1">
    <location>
        <begin position="66"/>
        <end position="82"/>
    </location>
</feature>
<keyword evidence="1" id="KW-0812">Transmembrane</keyword>
<evidence type="ECO:0000256" key="1">
    <source>
        <dbReference type="SAM" id="Phobius"/>
    </source>
</evidence>
<dbReference type="EMBL" id="JBHUOQ010000004">
    <property type="protein sequence ID" value="MFD2831114.1"/>
    <property type="molecule type" value="Genomic_DNA"/>
</dbReference>
<evidence type="ECO:0000259" key="2">
    <source>
        <dbReference type="Pfam" id="PF04235"/>
    </source>
</evidence>
<feature type="transmembrane region" description="Helical" evidence="1">
    <location>
        <begin position="204"/>
        <end position="225"/>
    </location>
</feature>
<feature type="transmembrane region" description="Helical" evidence="1">
    <location>
        <begin position="123"/>
        <end position="138"/>
    </location>
</feature>
<sequence length="383" mass="42950">MGNQPLKKRALSLDLARGSMLLLIILAHVPLMMYLSEPGVITKLHAENTFEKILNGLMVLFVDNRARPLFAALFGYGLMMIYKKQSERTGDIEAKRIIKRRCWYLILFGAVLMAVFGGQDILMTYGIAGLILIPLINRKNKTIMIWILITAVIYTGIVFLVWGTILFGIQSYSIPIELTGNETYLNTIFDRFIGIPLTPFMTHLMFPVIPSVIMGFWLGRLDVLIQPEKNRALLKRMFAGASVISITGAVPMLFINEIWFPEYFTAGLVYGIHMISGIFAGPAYVALFAFIGHKIKQPGILMQAMAAMGKRSLTFFCIHEIMIVICLSPIAFNLGAHITITTGVLFGIILWSVNLAAAWQMEKHSKSGPLEHLMRRLVYRTDG</sequence>
<dbReference type="PANTHER" id="PTHR30590:SF3">
    <property type="entry name" value="HYPOTHETICAL MEMBRANE SPANNING PROTEIN"/>
    <property type="match status" value="1"/>
</dbReference>
<evidence type="ECO:0000313" key="3">
    <source>
        <dbReference type="EMBL" id="MFD2831114.1"/>
    </source>
</evidence>
<dbReference type="InterPro" id="IPR052529">
    <property type="entry name" value="Bact_Transport_Assoc"/>
</dbReference>
<accession>A0ABW5X0E0</accession>
<feature type="transmembrane region" description="Helical" evidence="1">
    <location>
        <begin position="145"/>
        <end position="169"/>
    </location>
</feature>
<dbReference type="Proteomes" id="UP001597519">
    <property type="component" value="Unassembled WGS sequence"/>
</dbReference>
<gene>
    <name evidence="3" type="ORF">ACFSX4_11630</name>
</gene>
<dbReference type="Pfam" id="PF04235">
    <property type="entry name" value="DUF418"/>
    <property type="match status" value="1"/>
</dbReference>
<feature type="domain" description="DUF418" evidence="2">
    <location>
        <begin position="218"/>
        <end position="380"/>
    </location>
</feature>
<feature type="transmembrane region" description="Helical" evidence="1">
    <location>
        <begin position="338"/>
        <end position="359"/>
    </location>
</feature>
<organism evidence="3 4">
    <name type="scientific">Corticicoccus populi</name>
    <dbReference type="NCBI Taxonomy" id="1812821"/>
    <lineage>
        <taxon>Bacteria</taxon>
        <taxon>Bacillati</taxon>
        <taxon>Bacillota</taxon>
        <taxon>Bacilli</taxon>
        <taxon>Bacillales</taxon>
        <taxon>Staphylococcaceae</taxon>
        <taxon>Corticicoccus</taxon>
    </lineage>
</organism>
<reference evidence="4" key="1">
    <citation type="journal article" date="2019" name="Int. J. Syst. Evol. Microbiol.">
        <title>The Global Catalogue of Microorganisms (GCM) 10K type strain sequencing project: providing services to taxonomists for standard genome sequencing and annotation.</title>
        <authorList>
            <consortium name="The Broad Institute Genomics Platform"/>
            <consortium name="The Broad Institute Genome Sequencing Center for Infectious Disease"/>
            <person name="Wu L."/>
            <person name="Ma J."/>
        </authorList>
    </citation>
    <scope>NUCLEOTIDE SEQUENCE [LARGE SCALE GENOMIC DNA]</scope>
    <source>
        <strain evidence="4">KCTC 33575</strain>
    </source>
</reference>
<comment type="caution">
    <text evidence="3">The sequence shown here is derived from an EMBL/GenBank/DDBJ whole genome shotgun (WGS) entry which is preliminary data.</text>
</comment>
<keyword evidence="4" id="KW-1185">Reference proteome</keyword>
<keyword evidence="1" id="KW-0472">Membrane</keyword>
<feature type="transmembrane region" description="Helical" evidence="1">
    <location>
        <begin position="15"/>
        <end position="35"/>
    </location>
</feature>
<proteinExistence type="predicted"/>
<feature type="transmembrane region" description="Helical" evidence="1">
    <location>
        <begin position="267"/>
        <end position="292"/>
    </location>
</feature>
<dbReference type="PANTHER" id="PTHR30590">
    <property type="entry name" value="INNER MEMBRANE PROTEIN"/>
    <property type="match status" value="1"/>
</dbReference>
<dbReference type="InterPro" id="IPR007349">
    <property type="entry name" value="DUF418"/>
</dbReference>
<feature type="transmembrane region" description="Helical" evidence="1">
    <location>
        <begin position="313"/>
        <end position="332"/>
    </location>
</feature>
<feature type="transmembrane region" description="Helical" evidence="1">
    <location>
        <begin position="102"/>
        <end position="117"/>
    </location>
</feature>
<protein>
    <submittedName>
        <fullName evidence="3">DUF418 domain-containing protein</fullName>
    </submittedName>
</protein>
<name>A0ABW5X0E0_9STAP</name>
<feature type="transmembrane region" description="Helical" evidence="1">
    <location>
        <begin position="237"/>
        <end position="255"/>
    </location>
</feature>
<evidence type="ECO:0000313" key="4">
    <source>
        <dbReference type="Proteomes" id="UP001597519"/>
    </source>
</evidence>
<keyword evidence="1" id="KW-1133">Transmembrane helix</keyword>
<dbReference type="RefSeq" id="WP_377775031.1">
    <property type="nucleotide sequence ID" value="NZ_JBHUOQ010000004.1"/>
</dbReference>